<dbReference type="PANTHER" id="PTHR46825:SF9">
    <property type="entry name" value="BETA-LACTAMASE-RELATED DOMAIN-CONTAINING PROTEIN"/>
    <property type="match status" value="1"/>
</dbReference>
<evidence type="ECO:0000313" key="4">
    <source>
        <dbReference type="EMBL" id="KAL1582485.1"/>
    </source>
</evidence>
<feature type="domain" description="Peptidase S12 Pab87-related C-terminal" evidence="3">
    <location>
        <begin position="401"/>
        <end position="501"/>
    </location>
</feature>
<protein>
    <recommendedName>
        <fullName evidence="6">Beta-lactamase family protein</fullName>
    </recommendedName>
</protein>
<gene>
    <name evidence="4" type="ORF">WHR41_08814</name>
</gene>
<evidence type="ECO:0000313" key="5">
    <source>
        <dbReference type="Proteomes" id="UP000803884"/>
    </source>
</evidence>
<dbReference type="Proteomes" id="UP000803884">
    <property type="component" value="Unassembled WGS sequence"/>
</dbReference>
<reference evidence="4 5" key="1">
    <citation type="journal article" date="2020" name="Microbiol. Resour. Announc.">
        <title>Draft Genome Sequence of a Cladosporium Species Isolated from the Mesophotic Ascidian Didemnum maculosum.</title>
        <authorList>
            <person name="Gioti A."/>
            <person name="Siaperas R."/>
            <person name="Nikolaivits E."/>
            <person name="Le Goff G."/>
            <person name="Ouazzani J."/>
            <person name="Kotoulas G."/>
            <person name="Topakas E."/>
        </authorList>
    </citation>
    <scope>NUCLEOTIDE SEQUENCE [LARGE SCALE GENOMIC DNA]</scope>
    <source>
        <strain evidence="4 5">TM138-S3</strain>
    </source>
</reference>
<organism evidence="4 5">
    <name type="scientific">Cladosporium halotolerans</name>
    <dbReference type="NCBI Taxonomy" id="1052096"/>
    <lineage>
        <taxon>Eukaryota</taxon>
        <taxon>Fungi</taxon>
        <taxon>Dikarya</taxon>
        <taxon>Ascomycota</taxon>
        <taxon>Pezizomycotina</taxon>
        <taxon>Dothideomycetes</taxon>
        <taxon>Dothideomycetidae</taxon>
        <taxon>Cladosporiales</taxon>
        <taxon>Cladosporiaceae</taxon>
        <taxon>Cladosporium</taxon>
    </lineage>
</organism>
<accession>A0AB34KFZ9</accession>
<dbReference type="InterPro" id="IPR012338">
    <property type="entry name" value="Beta-lactam/transpept-like"/>
</dbReference>
<dbReference type="GeneID" id="96010256"/>
<keyword evidence="5" id="KW-1185">Reference proteome</keyword>
<dbReference type="RefSeq" id="XP_069225592.1">
    <property type="nucleotide sequence ID" value="XM_069377418.1"/>
</dbReference>
<evidence type="ECO:0000259" key="3">
    <source>
        <dbReference type="Pfam" id="PF11954"/>
    </source>
</evidence>
<evidence type="ECO:0000259" key="2">
    <source>
        <dbReference type="Pfam" id="PF00144"/>
    </source>
</evidence>
<dbReference type="InterPro" id="IPR050491">
    <property type="entry name" value="AmpC-like"/>
</dbReference>
<comment type="caution">
    <text evidence="4">The sequence shown here is derived from an EMBL/GenBank/DDBJ whole genome shotgun (WGS) entry which is preliminary data.</text>
</comment>
<dbReference type="PANTHER" id="PTHR46825">
    <property type="entry name" value="D-ALANYL-D-ALANINE-CARBOXYPEPTIDASE/ENDOPEPTIDASE AMPH"/>
    <property type="match status" value="1"/>
</dbReference>
<dbReference type="Gene3D" id="3.40.710.10">
    <property type="entry name" value="DD-peptidase/beta-lactamase superfamily"/>
    <property type="match status" value="1"/>
</dbReference>
<dbReference type="InterPro" id="IPR001466">
    <property type="entry name" value="Beta-lactam-related"/>
</dbReference>
<dbReference type="Pfam" id="PF11954">
    <property type="entry name" value="DUF3471"/>
    <property type="match status" value="1"/>
</dbReference>
<dbReference type="Pfam" id="PF00144">
    <property type="entry name" value="Beta-lactamase"/>
    <property type="match status" value="1"/>
</dbReference>
<dbReference type="EMBL" id="JAAQHG020000049">
    <property type="protein sequence ID" value="KAL1582485.1"/>
    <property type="molecule type" value="Genomic_DNA"/>
</dbReference>
<dbReference type="SUPFAM" id="SSF56601">
    <property type="entry name" value="beta-lactamase/transpeptidase-like"/>
    <property type="match status" value="1"/>
</dbReference>
<sequence length="505" mass="55505">MEFFESDKLSERVNELLLSHHVPGVSLAIIDGGEISSKCFGEASIDPKSPCTPSTLFDIASSSKSLTAAAVAILVMDEEHPEVQWDTPVAKLLPDDFVLSDVRYTNEVTVEDILSHRSGLPNHDDSYMGPTAMKADTPKSVTRNLRNLAMAAPPRTKYIYCNMMYTVASYLVESISGLSFSDFLSQRIFKPLGMTSTSLQPSQAIEKGFSNRMAAGHVWDDEAQKYRSFSAWDSPECQGAGSIITTAEDYLLWVKALLNREGPVTSEVYEGIVKMRMFIEPDPHAASIAPMCSPTVCASGLEIYWYRGSMVVTHDGSIAGFGSTQFFLPEQKFGGVILGNASGAWDLAAVLSRELIDEALQVPRSERPQWSDHQASLAEGPLDGESDINQVLEKLGLGQRNSEEHSLPLGAYTGTYTSRGYHEMVVTVKDGELFVDATDRTSGGFVVHFEHVGQQTKFIARLTLMLEGNDDCIAAEFKLEGERAVSMGLHLEAELEELIWFDKVK</sequence>
<proteinExistence type="inferred from homology"/>
<evidence type="ECO:0000256" key="1">
    <source>
        <dbReference type="ARBA" id="ARBA00038215"/>
    </source>
</evidence>
<feature type="domain" description="Beta-lactamase-related" evidence="2">
    <location>
        <begin position="13"/>
        <end position="343"/>
    </location>
</feature>
<comment type="similarity">
    <text evidence="1">Belongs to the peptidase S12 family.</text>
</comment>
<name>A0AB34KFZ9_9PEZI</name>
<dbReference type="InterPro" id="IPR021860">
    <property type="entry name" value="Peptidase_S12_Pab87-rel_C"/>
</dbReference>
<dbReference type="AlphaFoldDB" id="A0AB34KFZ9"/>
<evidence type="ECO:0008006" key="6">
    <source>
        <dbReference type="Google" id="ProtNLM"/>
    </source>
</evidence>